<keyword evidence="4" id="KW-0067">ATP-binding</keyword>
<keyword evidence="3" id="KW-0347">Helicase</keyword>
<evidence type="ECO:0000256" key="3">
    <source>
        <dbReference type="ARBA" id="ARBA00022806"/>
    </source>
</evidence>
<evidence type="ECO:0000256" key="1">
    <source>
        <dbReference type="ARBA" id="ARBA00022741"/>
    </source>
</evidence>
<dbReference type="Pfam" id="PF13604">
    <property type="entry name" value="AAA_30"/>
    <property type="match status" value="1"/>
</dbReference>
<dbReference type="InterPro" id="IPR047187">
    <property type="entry name" value="SF1_C_Upf1"/>
</dbReference>
<dbReference type="Pfam" id="PF13087">
    <property type="entry name" value="AAA_12"/>
    <property type="match status" value="1"/>
</dbReference>
<reference evidence="7 8" key="1">
    <citation type="journal article" date="2015" name="Sci. Rep.">
        <title>Chromosome-level genome map provides insights into diverse defense mechanisms in the medicinal fungus Ganoderma sinense.</title>
        <authorList>
            <person name="Zhu Y."/>
            <person name="Xu J."/>
            <person name="Sun C."/>
            <person name="Zhou S."/>
            <person name="Xu H."/>
            <person name="Nelson D.R."/>
            <person name="Qian J."/>
            <person name="Song J."/>
            <person name="Luo H."/>
            <person name="Xiang L."/>
            <person name="Li Y."/>
            <person name="Xu Z."/>
            <person name="Ji A."/>
            <person name="Wang L."/>
            <person name="Lu S."/>
            <person name="Hayward A."/>
            <person name="Sun W."/>
            <person name="Li X."/>
            <person name="Schwartz D.C."/>
            <person name="Wang Y."/>
            <person name="Chen S."/>
        </authorList>
    </citation>
    <scope>NUCLEOTIDE SEQUENCE [LARGE SCALE GENOMIC DNA]</scope>
    <source>
        <strain evidence="7 8">ZZ0214-1</strain>
    </source>
</reference>
<name>A0A2G8SGU0_9APHY</name>
<dbReference type="CDD" id="cd17934">
    <property type="entry name" value="DEXXQc_Upf1-like"/>
    <property type="match status" value="1"/>
</dbReference>
<dbReference type="Proteomes" id="UP000230002">
    <property type="component" value="Unassembled WGS sequence"/>
</dbReference>
<dbReference type="GO" id="GO:0005524">
    <property type="term" value="F:ATP binding"/>
    <property type="evidence" value="ECO:0007669"/>
    <property type="project" value="UniProtKB-KW"/>
</dbReference>
<gene>
    <name evidence="7" type="ORF">GSI_05094</name>
</gene>
<dbReference type="GO" id="GO:0016787">
    <property type="term" value="F:hydrolase activity"/>
    <property type="evidence" value="ECO:0007669"/>
    <property type="project" value="UniProtKB-KW"/>
</dbReference>
<dbReference type="InterPro" id="IPR027417">
    <property type="entry name" value="P-loop_NTPase"/>
</dbReference>
<evidence type="ECO:0000256" key="5">
    <source>
        <dbReference type="SAM" id="MobiDB-lite"/>
    </source>
</evidence>
<dbReference type="InterPro" id="IPR041679">
    <property type="entry name" value="DNA2/NAM7-like_C"/>
</dbReference>
<proteinExistence type="predicted"/>
<dbReference type="EMBL" id="AYKW01000009">
    <property type="protein sequence ID" value="PIL32976.1"/>
    <property type="molecule type" value="Genomic_DNA"/>
</dbReference>
<sequence>MPTFTQKVAPGLPADVPVQRLKADSCLALLDRLGLSSHTDIDNDNPIPVAVSFRLTKGGFIEAIALAADTTVFQVTVTKNVSHSDLASVLSHPRCLFVAVDMARVALLLHRQFGMHIRGVDLATLPCPSIPGSKKQHPAVRLAHALLPKPIHGQGVCALFYRSTNKDLCLRAWLSAWCVSVESSGHRQQKPPGRDHAGAQSRPRNLSGPELACLSQLVLNVELLDAERPTRMDNDFERVEVDKTGSTIVTNARFKSKVRESGQTVVHINGGKVKALATGAKGKETTLRLLGKGKLPEKVTKGLEAMDESPFVKMLWFPPSKDKGRHRKRGKTNANVAEDVQITTTLFQKLNPSQQAVVRAVVGDKEPLVIAHGPPGTGKTSTIAVALDHWGKHRKPAWVIAHSNVGVKNIAESLVKRKIDFKIVVSQDFYYEWHEHHYVDISDHLIQSDKLLHKSTDINVLFGKTKIILCTLSMLSSPAMDMCGVFQRVPVERLVVDEASQIDTFEFMVCMFGDPNQLPPYGKETAPKMKTIFDFAQFRASSYFLDTQYRMPVPLGDFISKHVYDSRLKSSHAITAPNCVKFVDVRKGAEAPAGSSWKNMDEVHTVVNLVKRYYKDERKVCIITPYDGQRAALVSALKTAGLPHGNVYNVDSYQGHEAPLVIVSVVRTSAPGFLKSLNRMNVMLTRCQAGMVIVTNRAFLCGPAQKTLLGKLADHWGSLAAGARPAGDSPESAAWVDAMRVAEGTARLPGSG</sequence>
<dbReference type="STRING" id="1077348.A0A2G8SGU0"/>
<evidence type="ECO:0000259" key="6">
    <source>
        <dbReference type="Pfam" id="PF13087"/>
    </source>
</evidence>
<dbReference type="AlphaFoldDB" id="A0A2G8SGU0"/>
<keyword evidence="2" id="KW-0378">Hydrolase</keyword>
<dbReference type="CDD" id="cd18808">
    <property type="entry name" value="SF1_C_Upf1"/>
    <property type="match status" value="1"/>
</dbReference>
<dbReference type="OrthoDB" id="6513042at2759"/>
<protein>
    <recommendedName>
        <fullName evidence="6">DNA2/NAM7 helicase-like C-terminal domain-containing protein</fullName>
    </recommendedName>
</protein>
<dbReference type="GO" id="GO:0043139">
    <property type="term" value="F:5'-3' DNA helicase activity"/>
    <property type="evidence" value="ECO:0007669"/>
    <property type="project" value="TreeGrafter"/>
</dbReference>
<keyword evidence="1" id="KW-0547">Nucleotide-binding</keyword>
<feature type="region of interest" description="Disordered" evidence="5">
    <location>
        <begin position="185"/>
        <end position="205"/>
    </location>
</feature>
<dbReference type="PANTHER" id="PTHR43788:SF16">
    <property type="entry name" value="HELICASE WITH ZINC FINGER 2"/>
    <property type="match status" value="1"/>
</dbReference>
<organism evidence="7 8">
    <name type="scientific">Ganoderma sinense ZZ0214-1</name>
    <dbReference type="NCBI Taxonomy" id="1077348"/>
    <lineage>
        <taxon>Eukaryota</taxon>
        <taxon>Fungi</taxon>
        <taxon>Dikarya</taxon>
        <taxon>Basidiomycota</taxon>
        <taxon>Agaricomycotina</taxon>
        <taxon>Agaricomycetes</taxon>
        <taxon>Polyporales</taxon>
        <taxon>Polyporaceae</taxon>
        <taxon>Ganoderma</taxon>
    </lineage>
</organism>
<dbReference type="PANTHER" id="PTHR43788">
    <property type="entry name" value="DNA2/NAM7 HELICASE FAMILY MEMBER"/>
    <property type="match status" value="1"/>
</dbReference>
<feature type="domain" description="DNA2/NAM7 helicase-like C-terminal" evidence="6">
    <location>
        <begin position="539"/>
        <end position="697"/>
    </location>
</feature>
<keyword evidence="8" id="KW-1185">Reference proteome</keyword>
<dbReference type="InterPro" id="IPR050534">
    <property type="entry name" value="Coronavir_polyprotein_1ab"/>
</dbReference>
<evidence type="ECO:0000256" key="4">
    <source>
        <dbReference type="ARBA" id="ARBA00022840"/>
    </source>
</evidence>
<evidence type="ECO:0000313" key="7">
    <source>
        <dbReference type="EMBL" id="PIL32976.1"/>
    </source>
</evidence>
<dbReference type="SUPFAM" id="SSF52540">
    <property type="entry name" value="P-loop containing nucleoside triphosphate hydrolases"/>
    <property type="match status" value="1"/>
</dbReference>
<evidence type="ECO:0000256" key="2">
    <source>
        <dbReference type="ARBA" id="ARBA00022801"/>
    </source>
</evidence>
<comment type="caution">
    <text evidence="7">The sequence shown here is derived from an EMBL/GenBank/DDBJ whole genome shotgun (WGS) entry which is preliminary data.</text>
</comment>
<accession>A0A2G8SGU0</accession>
<evidence type="ECO:0000313" key="8">
    <source>
        <dbReference type="Proteomes" id="UP000230002"/>
    </source>
</evidence>
<dbReference type="Gene3D" id="3.40.50.300">
    <property type="entry name" value="P-loop containing nucleotide triphosphate hydrolases"/>
    <property type="match status" value="2"/>
</dbReference>